<feature type="transmembrane region" description="Helical" evidence="7">
    <location>
        <begin position="586"/>
        <end position="604"/>
    </location>
</feature>
<evidence type="ECO:0000256" key="3">
    <source>
        <dbReference type="ARBA" id="ARBA00022692"/>
    </source>
</evidence>
<name>A0A0K8WAE8_BACLA</name>
<keyword evidence="2" id="KW-0813">Transport</keyword>
<feature type="transmembrane region" description="Helical" evidence="7">
    <location>
        <begin position="160"/>
        <end position="177"/>
    </location>
</feature>
<feature type="transmembrane region" description="Helical" evidence="7">
    <location>
        <begin position="561"/>
        <end position="580"/>
    </location>
</feature>
<feature type="transmembrane region" description="Helical" evidence="7">
    <location>
        <begin position="408"/>
        <end position="429"/>
    </location>
</feature>
<reference evidence="9" key="1">
    <citation type="submission" date="2015-06" db="EMBL/GenBank/DDBJ databases">
        <authorList>
            <person name="Hoefler B.C."/>
            <person name="Straight P.D."/>
        </authorList>
    </citation>
    <scope>NUCLEOTIDE SEQUENCE</scope>
</reference>
<feature type="domain" description="Citrate transporter-like" evidence="8">
    <location>
        <begin position="285"/>
        <end position="715"/>
    </location>
</feature>
<protein>
    <submittedName>
        <fullName evidence="9">P protein</fullName>
    </submittedName>
</protein>
<evidence type="ECO:0000256" key="4">
    <source>
        <dbReference type="ARBA" id="ARBA00022989"/>
    </source>
</evidence>
<proteinExistence type="predicted"/>
<feature type="transmembrane region" description="Helical" evidence="7">
    <location>
        <begin position="113"/>
        <end position="132"/>
    </location>
</feature>
<feature type="transmembrane region" description="Helical" evidence="7">
    <location>
        <begin position="268"/>
        <end position="290"/>
    </location>
</feature>
<dbReference type="PANTHER" id="PTHR43568">
    <property type="entry name" value="P PROTEIN"/>
    <property type="match status" value="1"/>
</dbReference>
<feature type="transmembrane region" description="Helical" evidence="7">
    <location>
        <begin position="325"/>
        <end position="345"/>
    </location>
</feature>
<keyword evidence="4 7" id="KW-1133">Transmembrane helix</keyword>
<dbReference type="InterPro" id="IPR051475">
    <property type="entry name" value="Diverse_Ion_Transporter"/>
</dbReference>
<accession>A0A0K8WAE8</accession>
<dbReference type="AlphaFoldDB" id="A0A0K8WAE8"/>
<feature type="transmembrane region" description="Helical" evidence="7">
    <location>
        <begin position="365"/>
        <end position="387"/>
    </location>
</feature>
<dbReference type="PANTHER" id="PTHR43568:SF1">
    <property type="entry name" value="P PROTEIN"/>
    <property type="match status" value="1"/>
</dbReference>
<evidence type="ECO:0000256" key="7">
    <source>
        <dbReference type="SAM" id="Phobius"/>
    </source>
</evidence>
<keyword evidence="3 7" id="KW-0812">Transmembrane</keyword>
<feature type="transmembrane region" description="Helical" evidence="7">
    <location>
        <begin position="708"/>
        <end position="732"/>
    </location>
</feature>
<comment type="subcellular location">
    <subcellularLocation>
        <location evidence="1">Membrane</location>
        <topology evidence="1">Multi-pass membrane protein</topology>
    </subcellularLocation>
</comment>
<evidence type="ECO:0000256" key="1">
    <source>
        <dbReference type="ARBA" id="ARBA00004141"/>
    </source>
</evidence>
<dbReference type="OrthoDB" id="7974243at2759"/>
<evidence type="ECO:0000259" key="8">
    <source>
        <dbReference type="Pfam" id="PF03600"/>
    </source>
</evidence>
<dbReference type="GO" id="GO:0016020">
    <property type="term" value="C:membrane"/>
    <property type="evidence" value="ECO:0007669"/>
    <property type="project" value="UniProtKB-SubCell"/>
</dbReference>
<dbReference type="InterPro" id="IPR004680">
    <property type="entry name" value="Cit_transptr-like_dom"/>
</dbReference>
<dbReference type="Pfam" id="PF03600">
    <property type="entry name" value="CitMHS"/>
    <property type="match status" value="1"/>
</dbReference>
<feature type="transmembrane region" description="Helical" evidence="7">
    <location>
        <begin position="449"/>
        <end position="470"/>
    </location>
</feature>
<feature type="transmembrane region" description="Helical" evidence="7">
    <location>
        <begin position="752"/>
        <end position="775"/>
    </location>
</feature>
<keyword evidence="5 7" id="KW-0472">Membrane</keyword>
<gene>
    <name evidence="9" type="primary">Oca2_0</name>
    <name evidence="9" type="ORF">c0_g1_i1</name>
</gene>
<sequence>MSKASMWSLDTDEHDSLESDAEYVEWRADSTRRNTFKGAGGTTQKTASPSSPNISSNHRAVSFGEEREPRLYAGAANIPSEPSVTSFSSAAEEDEVLELRTAREQQHAQFVKVAKIVVLFTIWFIFTGLLLVQPEHEHPQSNFICVNNGTEKVFHVPEESLSNGFFITATGPFIMLSKNQLKKLAGKEKTLTIQLLQMIGEERHEATKPWVLYLADTKNLDDIHIVERKKLFALQYMSAEGSKKLQISMITNIEQPLSLEFFYEPSPINLEVGIIVALLLIVGLYFLLMLDIVHRALAIIVFCTLAISLLALLNLRPSLRTIIDWIDFEILLELFGLTLIIAILAETGIIDYVTVRIYEISNGHIWPILNCLCLITLVFSSLLDNILMMLLIAPITMRVCELMQLNPMPLLSCLIIYANVGATLTPNGMTPSEYVLAHEVLRREGIDGYVFIEHVLPGTLIAGASAYLYMRILYHDSNTMRYKDGAEIERLRRVIKVWSRTAKSISPYSKDEQAMRDTVLSKVRRLRRRLKRIGKMPAPPPDYKETVKALKTEFKITEKALLFKCCIVLFFVFSLIILHLVPNLHFLSTAWTALLGCILLLILADNEDFDGILGRIEWSTMLFLACVIVFSEATSQMGLFDAISNFTGNLISYSSSNARLVVGILIAVWWSAFCAAFLTDPSVTSLMLRAVTVAVEDIEEEQLPLQPLIWAVILGSGLGCMGTIIGTFANVICAGLAEKHGYNFPFLYYCKVGFPIMLVCMTSVTIYLMIAHVIFHWH</sequence>
<dbReference type="GeneID" id="108978769"/>
<feature type="transmembrane region" description="Helical" evidence="7">
    <location>
        <begin position="296"/>
        <end position="313"/>
    </location>
</feature>
<dbReference type="GO" id="GO:0055085">
    <property type="term" value="P:transmembrane transport"/>
    <property type="evidence" value="ECO:0007669"/>
    <property type="project" value="InterPro"/>
</dbReference>
<evidence type="ECO:0000256" key="5">
    <source>
        <dbReference type="ARBA" id="ARBA00023136"/>
    </source>
</evidence>
<evidence type="ECO:0000256" key="2">
    <source>
        <dbReference type="ARBA" id="ARBA00022448"/>
    </source>
</evidence>
<feature type="transmembrane region" description="Helical" evidence="7">
    <location>
        <begin position="660"/>
        <end position="679"/>
    </location>
</feature>
<feature type="region of interest" description="Disordered" evidence="6">
    <location>
        <begin position="32"/>
        <end position="61"/>
    </location>
</feature>
<dbReference type="EMBL" id="GDHF01004183">
    <property type="protein sequence ID" value="JAI48131.1"/>
    <property type="molecule type" value="Transcribed_RNA"/>
</dbReference>
<evidence type="ECO:0000256" key="6">
    <source>
        <dbReference type="SAM" id="MobiDB-lite"/>
    </source>
</evidence>
<feature type="compositionally biased region" description="Polar residues" evidence="6">
    <location>
        <begin position="42"/>
        <end position="59"/>
    </location>
</feature>
<evidence type="ECO:0000313" key="9">
    <source>
        <dbReference type="EMBL" id="JAI48131.1"/>
    </source>
</evidence>
<organism evidence="9">
    <name type="scientific">Bactrocera latifrons</name>
    <name type="common">Malaysian fruit fly</name>
    <name type="synonym">Chaetodacus latifrons</name>
    <dbReference type="NCBI Taxonomy" id="174628"/>
    <lineage>
        <taxon>Eukaryota</taxon>
        <taxon>Metazoa</taxon>
        <taxon>Ecdysozoa</taxon>
        <taxon>Arthropoda</taxon>
        <taxon>Hexapoda</taxon>
        <taxon>Insecta</taxon>
        <taxon>Pterygota</taxon>
        <taxon>Neoptera</taxon>
        <taxon>Endopterygota</taxon>
        <taxon>Diptera</taxon>
        <taxon>Brachycera</taxon>
        <taxon>Muscomorpha</taxon>
        <taxon>Tephritoidea</taxon>
        <taxon>Tephritidae</taxon>
        <taxon>Bactrocera</taxon>
        <taxon>Bactrocera</taxon>
    </lineage>
</organism>